<evidence type="ECO:0000313" key="5">
    <source>
        <dbReference type="Proteomes" id="UP000197032"/>
    </source>
</evidence>
<dbReference type="GO" id="GO:0022904">
    <property type="term" value="P:respiratory electron transport chain"/>
    <property type="evidence" value="ECO:0007669"/>
    <property type="project" value="InterPro"/>
</dbReference>
<feature type="transmembrane region" description="Helical" evidence="2">
    <location>
        <begin position="320"/>
        <end position="341"/>
    </location>
</feature>
<dbReference type="RefSeq" id="WP_088553385.1">
    <property type="nucleotide sequence ID" value="NZ_BDGJ01000042.1"/>
</dbReference>
<dbReference type="Proteomes" id="UP000197032">
    <property type="component" value="Unassembled WGS sequence"/>
</dbReference>
<dbReference type="GO" id="GO:0016020">
    <property type="term" value="C:membrane"/>
    <property type="evidence" value="ECO:0007669"/>
    <property type="project" value="InterPro"/>
</dbReference>
<name>A0A1Z5HQY8_9FIRM</name>
<feature type="transmembrane region" description="Helical" evidence="2">
    <location>
        <begin position="287"/>
        <end position="308"/>
    </location>
</feature>
<dbReference type="PROSITE" id="PS51002">
    <property type="entry name" value="CYTB_NTER"/>
    <property type="match status" value="1"/>
</dbReference>
<feature type="transmembrane region" description="Helical" evidence="2">
    <location>
        <begin position="124"/>
        <end position="141"/>
    </location>
</feature>
<keyword evidence="5" id="KW-1185">Reference proteome</keyword>
<proteinExistence type="predicted"/>
<keyword evidence="2" id="KW-1133">Transmembrane helix</keyword>
<evidence type="ECO:0000313" key="4">
    <source>
        <dbReference type="EMBL" id="GAW91939.1"/>
    </source>
</evidence>
<dbReference type="InterPro" id="IPR027387">
    <property type="entry name" value="Cytb/b6-like_sf"/>
</dbReference>
<dbReference type="OrthoDB" id="9804503at2"/>
<dbReference type="AlphaFoldDB" id="A0A1Z5HQY8"/>
<accession>A0A1Z5HQY8</accession>
<protein>
    <submittedName>
        <fullName evidence="4">Cytochrome b/b6 domain-containing protein</fullName>
    </submittedName>
</protein>
<dbReference type="PANTHER" id="PTHR19271:SF16">
    <property type="entry name" value="CYTOCHROME B"/>
    <property type="match status" value="1"/>
</dbReference>
<dbReference type="Pfam" id="PF00033">
    <property type="entry name" value="Cytochrome_B"/>
    <property type="match status" value="1"/>
</dbReference>
<dbReference type="GO" id="GO:0016491">
    <property type="term" value="F:oxidoreductase activity"/>
    <property type="evidence" value="ECO:0007669"/>
    <property type="project" value="InterPro"/>
</dbReference>
<dbReference type="EMBL" id="BDGJ01000042">
    <property type="protein sequence ID" value="GAW91939.1"/>
    <property type="molecule type" value="Genomic_DNA"/>
</dbReference>
<evidence type="ECO:0000256" key="2">
    <source>
        <dbReference type="SAM" id="Phobius"/>
    </source>
</evidence>
<dbReference type="InterPro" id="IPR016174">
    <property type="entry name" value="Di-haem_cyt_TM"/>
</dbReference>
<feature type="transmembrane region" description="Helical" evidence="2">
    <location>
        <begin position="38"/>
        <end position="65"/>
    </location>
</feature>
<feature type="region of interest" description="Disordered" evidence="1">
    <location>
        <begin position="348"/>
        <end position="382"/>
    </location>
</feature>
<feature type="transmembrane region" description="Helical" evidence="2">
    <location>
        <begin position="190"/>
        <end position="211"/>
    </location>
</feature>
<gene>
    <name evidence="4" type="ORF">KKC1_10990</name>
</gene>
<sequence>MAKGAELERSNGGMSAWIKERLSLKSLDYEVPAHANTFLFSLGGLTLVSFIILIVTGIILAQFYVPHPDAANQSIRVLMTEVKVGSLVRGLHFWAAQAAMITVILHLLRVFIYGSYKRPREINWLLGVVLFFVMTGLYYTGTILKWDQEAFEALAHAEEAAKFLGIFGILFSDEFAQGVPLLTRMYSLHVSMLPILVLGLLAVHLLLVKCLKISPLPWGHANTGQKQKFSQHLVKLIGFGLVLSGILILLAVLRPPAIGPVPVEGIEATKPPWLFLSIFSIENWTGLYGLLITAAFLGLALVVVPFIDRAATNNIGQRKSIVVSGVLIFVIAVALTFNGYISQPEQHLSMAEEEGQVEAESQPEAINDSHTADNTETADDEEVQSVKLVELEVLNNALALMNEIKSAVASDDFPLAAEKAVELDKILDGINAEIAAKDQERAADLKEHVHELVELLERPQPNSGEVNDLIEHTRESVEKAKLLFQEGEAVEETQVPELKSLRQALALLGEIEDAVGKEEIPAAAEKTVKLDEILDGINAEIAAKDQERAADLKEHVHELVELLEKSNPDMTDISELVEHTRESVEKALKLFE</sequence>
<feature type="transmembrane region" description="Helical" evidence="2">
    <location>
        <begin position="91"/>
        <end position="112"/>
    </location>
</feature>
<dbReference type="InterPro" id="IPR005797">
    <property type="entry name" value="Cyt_b/b6_N"/>
</dbReference>
<organism evidence="4 5">
    <name type="scientific">Calderihabitans maritimus</name>
    <dbReference type="NCBI Taxonomy" id="1246530"/>
    <lineage>
        <taxon>Bacteria</taxon>
        <taxon>Bacillati</taxon>
        <taxon>Bacillota</taxon>
        <taxon>Clostridia</taxon>
        <taxon>Neomoorellales</taxon>
        <taxon>Calderihabitantaceae</taxon>
        <taxon>Calderihabitans</taxon>
    </lineage>
</organism>
<reference evidence="5" key="1">
    <citation type="journal article" date="2017" name="Appl. Environ. Microbiol.">
        <title>Genomic analysis of Calderihabitans maritimus KKC1, a thermophilic hydrogenogenic carboxydotrophic bacterium isolated from marine sediment.</title>
        <authorList>
            <person name="Omae K."/>
            <person name="Yoneda Y."/>
            <person name="Fukuyama Y."/>
            <person name="Yoshida T."/>
            <person name="Sako Y."/>
        </authorList>
    </citation>
    <scope>NUCLEOTIDE SEQUENCE [LARGE SCALE GENOMIC DNA]</scope>
    <source>
        <strain evidence="5">KKC1</strain>
    </source>
</reference>
<keyword evidence="2" id="KW-0812">Transmembrane</keyword>
<dbReference type="GO" id="GO:0009055">
    <property type="term" value="F:electron transfer activity"/>
    <property type="evidence" value="ECO:0007669"/>
    <property type="project" value="InterPro"/>
</dbReference>
<dbReference type="PANTHER" id="PTHR19271">
    <property type="entry name" value="CYTOCHROME B"/>
    <property type="match status" value="1"/>
</dbReference>
<evidence type="ECO:0000256" key="1">
    <source>
        <dbReference type="SAM" id="MobiDB-lite"/>
    </source>
</evidence>
<feature type="transmembrane region" description="Helical" evidence="2">
    <location>
        <begin position="232"/>
        <end position="253"/>
    </location>
</feature>
<comment type="caution">
    <text evidence="4">The sequence shown here is derived from an EMBL/GenBank/DDBJ whole genome shotgun (WGS) entry which is preliminary data.</text>
</comment>
<dbReference type="SUPFAM" id="SSF81342">
    <property type="entry name" value="Transmembrane di-heme cytochromes"/>
    <property type="match status" value="1"/>
</dbReference>
<evidence type="ECO:0000259" key="3">
    <source>
        <dbReference type="PROSITE" id="PS51002"/>
    </source>
</evidence>
<feature type="domain" description="Cytochrome b/b6 N-terminal region profile" evidence="3">
    <location>
        <begin position="14"/>
        <end position="217"/>
    </location>
</feature>
<dbReference type="Gene3D" id="1.20.810.10">
    <property type="entry name" value="Cytochrome Bc1 Complex, Chain C"/>
    <property type="match status" value="1"/>
</dbReference>
<keyword evidence="2" id="KW-0472">Membrane</keyword>